<reference evidence="8 9" key="1">
    <citation type="submission" date="2023-07" db="EMBL/GenBank/DDBJ databases">
        <title>Sequencing the genomes of 1000 actinobacteria strains.</title>
        <authorList>
            <person name="Klenk H.-P."/>
        </authorList>
    </citation>
    <scope>NUCLEOTIDE SEQUENCE [LARGE SCALE GENOMIC DNA]</scope>
    <source>
        <strain evidence="8 9">GD13</strain>
    </source>
</reference>
<keyword evidence="6 7" id="KW-0472">Membrane</keyword>
<feature type="transmembrane region" description="Helical" evidence="7">
    <location>
        <begin position="20"/>
        <end position="38"/>
    </location>
</feature>
<evidence type="ECO:0000256" key="1">
    <source>
        <dbReference type="ARBA" id="ARBA00004651"/>
    </source>
</evidence>
<dbReference type="RefSeq" id="WP_181641618.1">
    <property type="nucleotide sequence ID" value="NZ_JAUSQM010000001.1"/>
</dbReference>
<keyword evidence="9" id="KW-1185">Reference proteome</keyword>
<comment type="similarity">
    <text evidence="2">Belongs to the CPA3 antiporters (TC 2.A.63) subunit E family.</text>
</comment>
<organism evidence="8 9">
    <name type="scientific">Nocardioides massiliensis</name>
    <dbReference type="NCBI Taxonomy" id="1325935"/>
    <lineage>
        <taxon>Bacteria</taxon>
        <taxon>Bacillati</taxon>
        <taxon>Actinomycetota</taxon>
        <taxon>Actinomycetes</taxon>
        <taxon>Propionibacteriales</taxon>
        <taxon>Nocardioidaceae</taxon>
        <taxon>Nocardioides</taxon>
    </lineage>
</organism>
<evidence type="ECO:0000256" key="3">
    <source>
        <dbReference type="ARBA" id="ARBA00022475"/>
    </source>
</evidence>
<dbReference type="Pfam" id="PF01899">
    <property type="entry name" value="MNHE"/>
    <property type="match status" value="1"/>
</dbReference>
<comment type="caution">
    <text evidence="8">The sequence shown here is derived from an EMBL/GenBank/DDBJ whole genome shotgun (WGS) entry which is preliminary data.</text>
</comment>
<evidence type="ECO:0000256" key="6">
    <source>
        <dbReference type="ARBA" id="ARBA00023136"/>
    </source>
</evidence>
<dbReference type="PANTHER" id="PTHR34584">
    <property type="entry name" value="NA(+)/H(+) ANTIPORTER SUBUNIT E1"/>
    <property type="match status" value="1"/>
</dbReference>
<dbReference type="PANTHER" id="PTHR34584:SF1">
    <property type="entry name" value="NA(+)_H(+) ANTIPORTER SUBUNIT E1"/>
    <property type="match status" value="1"/>
</dbReference>
<feature type="transmembrane region" description="Helical" evidence="7">
    <location>
        <begin position="44"/>
        <end position="62"/>
    </location>
</feature>
<proteinExistence type="inferred from homology"/>
<keyword evidence="4 7" id="KW-0812">Transmembrane</keyword>
<keyword evidence="3" id="KW-1003">Cell membrane</keyword>
<evidence type="ECO:0000256" key="4">
    <source>
        <dbReference type="ARBA" id="ARBA00022692"/>
    </source>
</evidence>
<dbReference type="Proteomes" id="UP001240447">
    <property type="component" value="Unassembled WGS sequence"/>
</dbReference>
<evidence type="ECO:0000256" key="5">
    <source>
        <dbReference type="ARBA" id="ARBA00022989"/>
    </source>
</evidence>
<keyword evidence="5 7" id="KW-1133">Transmembrane helix</keyword>
<feature type="transmembrane region" description="Helical" evidence="7">
    <location>
        <begin position="119"/>
        <end position="137"/>
    </location>
</feature>
<accession>A0ABT9NM17</accession>
<gene>
    <name evidence="8" type="ORF">J2S59_001282</name>
</gene>
<protein>
    <submittedName>
        <fullName evidence="8">Multicomponent Na+:H+ antiporter subunit E</fullName>
    </submittedName>
</protein>
<evidence type="ECO:0000256" key="2">
    <source>
        <dbReference type="ARBA" id="ARBA00006228"/>
    </source>
</evidence>
<name>A0ABT9NM17_9ACTN</name>
<dbReference type="NCBIfam" id="NF006521">
    <property type="entry name" value="PRK08965.1-5"/>
    <property type="match status" value="1"/>
</dbReference>
<evidence type="ECO:0000313" key="9">
    <source>
        <dbReference type="Proteomes" id="UP001240447"/>
    </source>
</evidence>
<sequence>MSPEMRTRRDGSVRPRRKSAIQLGTVVWMALVWCLFWRDLSIANILSGAVLGVAIQWAFPLPPLRLEGGVRIGGLLAMLYMFVTQMVVASFEVAGHVLRTTRKPQPAVIEIDLRSESDFVMTIVSLIVSLIPGSVVVEARRSTHTLFIHVLDAQDSDGVEKARASALNVERYVVRAFPPTRRRDRGTTEVGS</sequence>
<evidence type="ECO:0000313" key="8">
    <source>
        <dbReference type="EMBL" id="MDP9821473.1"/>
    </source>
</evidence>
<dbReference type="EMBL" id="JAUSQM010000001">
    <property type="protein sequence ID" value="MDP9821473.1"/>
    <property type="molecule type" value="Genomic_DNA"/>
</dbReference>
<comment type="subcellular location">
    <subcellularLocation>
        <location evidence="1">Cell membrane</location>
        <topology evidence="1">Multi-pass membrane protein</topology>
    </subcellularLocation>
</comment>
<dbReference type="InterPro" id="IPR002758">
    <property type="entry name" value="Cation_antiport_E"/>
</dbReference>
<evidence type="ECO:0000256" key="7">
    <source>
        <dbReference type="SAM" id="Phobius"/>
    </source>
</evidence>
<feature type="transmembrane region" description="Helical" evidence="7">
    <location>
        <begin position="74"/>
        <end position="99"/>
    </location>
</feature>